<dbReference type="STRING" id="4540.A0A3L6Q1N9"/>
<dbReference type="InterPro" id="IPR011990">
    <property type="entry name" value="TPR-like_helical_dom_sf"/>
</dbReference>
<evidence type="ECO:0000256" key="3">
    <source>
        <dbReference type="PROSITE-ProRule" id="PRU00708"/>
    </source>
</evidence>
<dbReference type="Proteomes" id="UP000275267">
    <property type="component" value="Unassembled WGS sequence"/>
</dbReference>
<evidence type="ECO:0000313" key="5">
    <source>
        <dbReference type="EMBL" id="RLM66280.1"/>
    </source>
</evidence>
<dbReference type="Pfam" id="PF01535">
    <property type="entry name" value="PPR"/>
    <property type="match status" value="2"/>
</dbReference>
<feature type="repeat" description="PPR" evidence="3">
    <location>
        <begin position="879"/>
        <end position="913"/>
    </location>
</feature>
<feature type="region of interest" description="Disordered" evidence="4">
    <location>
        <begin position="321"/>
        <end position="350"/>
    </location>
</feature>
<reference evidence="6" key="1">
    <citation type="journal article" date="2019" name="Nat. Commun.">
        <title>The genome of broomcorn millet.</title>
        <authorList>
            <person name="Zou C."/>
            <person name="Miki D."/>
            <person name="Li D."/>
            <person name="Tang Q."/>
            <person name="Xiao L."/>
            <person name="Rajput S."/>
            <person name="Deng P."/>
            <person name="Jia W."/>
            <person name="Huang R."/>
            <person name="Zhang M."/>
            <person name="Sun Y."/>
            <person name="Hu J."/>
            <person name="Fu X."/>
            <person name="Schnable P.S."/>
            <person name="Li F."/>
            <person name="Zhang H."/>
            <person name="Feng B."/>
            <person name="Zhu X."/>
            <person name="Liu R."/>
            <person name="Schnable J.C."/>
            <person name="Zhu J.-K."/>
            <person name="Zhang H."/>
        </authorList>
    </citation>
    <scope>NUCLEOTIDE SEQUENCE [LARGE SCALE GENOMIC DNA]</scope>
</reference>
<organism evidence="5 6">
    <name type="scientific">Panicum miliaceum</name>
    <name type="common">Proso millet</name>
    <name type="synonym">Broomcorn millet</name>
    <dbReference type="NCBI Taxonomy" id="4540"/>
    <lineage>
        <taxon>Eukaryota</taxon>
        <taxon>Viridiplantae</taxon>
        <taxon>Streptophyta</taxon>
        <taxon>Embryophyta</taxon>
        <taxon>Tracheophyta</taxon>
        <taxon>Spermatophyta</taxon>
        <taxon>Magnoliopsida</taxon>
        <taxon>Liliopsida</taxon>
        <taxon>Poales</taxon>
        <taxon>Poaceae</taxon>
        <taxon>PACMAD clade</taxon>
        <taxon>Panicoideae</taxon>
        <taxon>Panicodae</taxon>
        <taxon>Paniceae</taxon>
        <taxon>Panicinae</taxon>
        <taxon>Panicum</taxon>
        <taxon>Panicum sect. Panicum</taxon>
    </lineage>
</organism>
<proteinExistence type="predicted"/>
<feature type="repeat" description="PPR" evidence="3">
    <location>
        <begin position="779"/>
        <end position="813"/>
    </location>
</feature>
<feature type="repeat" description="PPR" evidence="3">
    <location>
        <begin position="434"/>
        <end position="468"/>
    </location>
</feature>
<dbReference type="EMBL" id="PQIB02000015">
    <property type="protein sequence ID" value="RLM66280.1"/>
    <property type="molecule type" value="Genomic_DNA"/>
</dbReference>
<keyword evidence="2" id="KW-0809">Transit peptide</keyword>
<evidence type="ECO:0000256" key="2">
    <source>
        <dbReference type="ARBA" id="ARBA00022946"/>
    </source>
</evidence>
<sequence length="1105" mass="120384">MFVPESFGKQQEANEEKLLPLLVFSSATRQWTKRLLAPGRCAPPRLFDRVMRRCRRSAEGDPHGTGQGERYAAGHVLSSLPVDSIFPSTKDGVLLRYASVDAFRVKAWALRESAGDGGGPLLEWTLTHDMDLAAHARMLDLLHHAPSNCVPLAAEEPTGRGGGGGGKCVRFSDEDGEEAAGNGGAGDGCSGRSWSWDDASLLDIEIGEHELPDVGADKEVIFLAAGAFHVVAYHLGSGKVQYLGRVMSPGDGDRLEGVLPYRPCIVDALPHDSWRVFSLPEQIRALDAFPREPPQPPMRAHCSRLNRTSYAAASAHASSGKTARRALHAAAPAPDHRQSGGTPPGLGAPAAQPLGSMFGEVLRPGALELAAAIRSTSALPDGGRALGRCLHGLAVKAGGVASSAAVAKAVMDKYGRSGALADARLLFDEMAHPDAVCWNILIAASSRGGRFDDAFGLFRSMLACGAAQSMPTAVTVAVIVPACAKWRRLQTGRSVHGYVIKSGLESDTLCGNALVSMDFFRIIQQWLTFFPCAHGFVVRHGLDMDISVCNALMTHYSRVFETKALESVFASMDVRDIVTRNTIIAGYVMNGYHSRALDLFQGLLSTGIAPDSVSFISLLTACAQLCDVKAGIGVHGYIFRRPVLLQETSLMNALITFYSQCDRFDDAFRAFTGILNKDLISWNAILSACANSEQHIEEFFGLLREMCHQWDSVTVLNVIRMSAFCGIKMVREAHGWSLRVGYTGETSVANAILDAYVKCGYSQDAKDAEVIVNHMAEKDLTSWNLMIQLYAENDMDDQAVSMFNHLQSEGLKPDIVSITGILEACIHLCSVQLVRQCHTYMLRATLEDIHLEGALLDAYSKCGNITNAYNIFQVSPKKDLVTFTAMIGCYAMYGMAEEAVELFSKMLNLDIRPDHVVLTILLSACSHAGLVDAGIKIFKSIREIHRIEPTAKHYACMVDLLARNGRLQDSYMFALDMPPHAINANAWGSLLGACKVHGEVELGQFAADHLFAMEAGNTGNYVIMSSIYAADEKWDGVEHVRKLMKSKDMKKPAGCSWIEVEKTRHLFTASDVKHKDRSCIYDMLGSLYQQIKDTQTQNMTMVQSM</sequence>
<dbReference type="Gene3D" id="1.25.40.10">
    <property type="entry name" value="Tetratricopeptide repeat domain"/>
    <property type="match status" value="5"/>
</dbReference>
<gene>
    <name evidence="5" type="ORF">C2845_PM16G08460</name>
</gene>
<dbReference type="FunFam" id="1.25.40.10:FF:000090">
    <property type="entry name" value="Pentatricopeptide repeat-containing protein, chloroplastic"/>
    <property type="match status" value="1"/>
</dbReference>
<evidence type="ECO:0000256" key="1">
    <source>
        <dbReference type="ARBA" id="ARBA00022737"/>
    </source>
</evidence>
<name>A0A3L6Q1N9_PANMI</name>
<dbReference type="PANTHER" id="PTHR47926:SF481">
    <property type="entry name" value="TETRATRICOPEPTIDE-LIKE HELICAL DOMAIN SUPERFAMILY"/>
    <property type="match status" value="1"/>
</dbReference>
<dbReference type="FunFam" id="1.25.40.10:FF:000724">
    <property type="entry name" value="Putative pentatricopeptide repeat-containing protein"/>
    <property type="match status" value="1"/>
</dbReference>
<dbReference type="FunFam" id="1.25.40.10:FF:000361">
    <property type="entry name" value="Pentatricopeptide repeat-containing protein chloroplastic"/>
    <property type="match status" value="1"/>
</dbReference>
<dbReference type="OrthoDB" id="696044at2759"/>
<dbReference type="PANTHER" id="PTHR47926">
    <property type="entry name" value="PENTATRICOPEPTIDE REPEAT-CONTAINING PROTEIN"/>
    <property type="match status" value="1"/>
</dbReference>
<dbReference type="GO" id="GO:0003723">
    <property type="term" value="F:RNA binding"/>
    <property type="evidence" value="ECO:0007669"/>
    <property type="project" value="InterPro"/>
</dbReference>
<dbReference type="InterPro" id="IPR046960">
    <property type="entry name" value="PPR_At4g14850-like_plant"/>
</dbReference>
<protein>
    <recommendedName>
        <fullName evidence="7">Pentatricopeptide repeat-containing protein</fullName>
    </recommendedName>
</protein>
<dbReference type="NCBIfam" id="TIGR00756">
    <property type="entry name" value="PPR"/>
    <property type="match status" value="4"/>
</dbReference>
<keyword evidence="6" id="KW-1185">Reference proteome</keyword>
<comment type="caution">
    <text evidence="5">The sequence shown here is derived from an EMBL/GenBank/DDBJ whole genome shotgun (WGS) entry which is preliminary data.</text>
</comment>
<keyword evidence="1" id="KW-0677">Repeat</keyword>
<dbReference type="Pfam" id="PF20431">
    <property type="entry name" value="E_motif"/>
    <property type="match status" value="1"/>
</dbReference>
<dbReference type="PROSITE" id="PS51375">
    <property type="entry name" value="PPR"/>
    <property type="match status" value="4"/>
</dbReference>
<dbReference type="InterPro" id="IPR046848">
    <property type="entry name" value="E_motif"/>
</dbReference>
<dbReference type="AlphaFoldDB" id="A0A3L6Q1N9"/>
<dbReference type="InterPro" id="IPR002885">
    <property type="entry name" value="PPR_rpt"/>
</dbReference>
<accession>A0A3L6Q1N9</accession>
<dbReference type="GO" id="GO:0009451">
    <property type="term" value="P:RNA modification"/>
    <property type="evidence" value="ECO:0007669"/>
    <property type="project" value="InterPro"/>
</dbReference>
<evidence type="ECO:0000313" key="6">
    <source>
        <dbReference type="Proteomes" id="UP000275267"/>
    </source>
</evidence>
<dbReference type="Pfam" id="PF13041">
    <property type="entry name" value="PPR_2"/>
    <property type="match status" value="2"/>
</dbReference>
<feature type="repeat" description="PPR" evidence="3">
    <location>
        <begin position="576"/>
        <end position="610"/>
    </location>
</feature>
<evidence type="ECO:0000256" key="4">
    <source>
        <dbReference type="SAM" id="MobiDB-lite"/>
    </source>
</evidence>
<evidence type="ECO:0008006" key="7">
    <source>
        <dbReference type="Google" id="ProtNLM"/>
    </source>
</evidence>